<keyword evidence="2" id="KW-0812">Transmembrane</keyword>
<feature type="region of interest" description="Disordered" evidence="1">
    <location>
        <begin position="158"/>
        <end position="214"/>
    </location>
</feature>
<dbReference type="InterPro" id="IPR047789">
    <property type="entry name" value="CU044_5270-like"/>
</dbReference>
<keyword evidence="4" id="KW-1185">Reference proteome</keyword>
<feature type="region of interest" description="Disordered" evidence="1">
    <location>
        <begin position="1"/>
        <end position="21"/>
    </location>
</feature>
<keyword evidence="2" id="KW-0472">Membrane</keyword>
<proteinExistence type="predicted"/>
<dbReference type="AlphaFoldDB" id="A0A840P3L4"/>
<gene>
    <name evidence="3" type="ORF">HNP84_000323</name>
</gene>
<protein>
    <recommendedName>
        <fullName evidence="5">CU044_5270 family protein</fullName>
    </recommendedName>
</protein>
<sequence length="401" mass="42654">MNPIDELRAARPAHLGDGPVDPRTRAAELSHAMAQARQTAPERRARRGGGRRVRPAWGFGLLGAAAAATAVAVVVVTAGGTAPRPGPAQTVTSTLDATTGTPKATVELNARDVLLAAAHQAARQPDRTGKWWRTVQVGRTLFHAKDGDYTVVEQQRTESWTPSATGGEQYGITRSLGARPATPEDEEAWRAAGSPEKIPVAVPDKGGPGRELTLSTRPGKERIDHSPLVDGDKVFWLGRNVTMKDLRGLPDDPAELKRLLLSSYGGHGTESSSDPASEEEWLFAVTIGMITDMPVTPNVRAAAFRMLAELDGVKVIDQVTDAEGRTGTAVAIEQAVKMKVTDEKPSGVLQTRLVFDKETGQALARETVVVEPGGFQAGFEPGTVWNSSAVIEAGWTDTDPS</sequence>
<evidence type="ECO:0000313" key="3">
    <source>
        <dbReference type="EMBL" id="MBB5130635.1"/>
    </source>
</evidence>
<evidence type="ECO:0008006" key="5">
    <source>
        <dbReference type="Google" id="ProtNLM"/>
    </source>
</evidence>
<keyword evidence="2" id="KW-1133">Transmembrane helix</keyword>
<evidence type="ECO:0000256" key="1">
    <source>
        <dbReference type="SAM" id="MobiDB-lite"/>
    </source>
</evidence>
<dbReference type="Proteomes" id="UP000578449">
    <property type="component" value="Unassembled WGS sequence"/>
</dbReference>
<organism evidence="3 4">
    <name type="scientific">Thermocatellispora tengchongensis</name>
    <dbReference type="NCBI Taxonomy" id="1073253"/>
    <lineage>
        <taxon>Bacteria</taxon>
        <taxon>Bacillati</taxon>
        <taxon>Actinomycetota</taxon>
        <taxon>Actinomycetes</taxon>
        <taxon>Streptosporangiales</taxon>
        <taxon>Streptosporangiaceae</taxon>
        <taxon>Thermocatellispora</taxon>
    </lineage>
</organism>
<accession>A0A840P3L4</accession>
<feature type="transmembrane region" description="Helical" evidence="2">
    <location>
        <begin position="56"/>
        <end position="79"/>
    </location>
</feature>
<dbReference type="EMBL" id="JACHGN010000001">
    <property type="protein sequence ID" value="MBB5130635.1"/>
    <property type="molecule type" value="Genomic_DNA"/>
</dbReference>
<evidence type="ECO:0000256" key="2">
    <source>
        <dbReference type="SAM" id="Phobius"/>
    </source>
</evidence>
<dbReference type="NCBIfam" id="NF038083">
    <property type="entry name" value="CU044_5270_fam"/>
    <property type="match status" value="1"/>
</dbReference>
<dbReference type="RefSeq" id="WP_185047495.1">
    <property type="nucleotide sequence ID" value="NZ_BAABIX010000006.1"/>
</dbReference>
<name>A0A840P3L4_9ACTN</name>
<comment type="caution">
    <text evidence="3">The sequence shown here is derived from an EMBL/GenBank/DDBJ whole genome shotgun (WGS) entry which is preliminary data.</text>
</comment>
<evidence type="ECO:0000313" key="4">
    <source>
        <dbReference type="Proteomes" id="UP000578449"/>
    </source>
</evidence>
<reference evidence="3 4" key="1">
    <citation type="submission" date="2020-08" db="EMBL/GenBank/DDBJ databases">
        <title>Genomic Encyclopedia of Type Strains, Phase IV (KMG-IV): sequencing the most valuable type-strain genomes for metagenomic binning, comparative biology and taxonomic classification.</title>
        <authorList>
            <person name="Goeker M."/>
        </authorList>
    </citation>
    <scope>NUCLEOTIDE SEQUENCE [LARGE SCALE GENOMIC DNA]</scope>
    <source>
        <strain evidence="3 4">DSM 45615</strain>
    </source>
</reference>